<feature type="signal peptide" evidence="2">
    <location>
        <begin position="1"/>
        <end position="24"/>
    </location>
</feature>
<feature type="chain" id="PRO_5040907431" evidence="2">
    <location>
        <begin position="25"/>
        <end position="218"/>
    </location>
</feature>
<name>A0A9X4H6V8_9FIRM</name>
<feature type="region of interest" description="Disordered" evidence="1">
    <location>
        <begin position="182"/>
        <end position="204"/>
    </location>
</feature>
<proteinExistence type="predicted"/>
<evidence type="ECO:0000313" key="4">
    <source>
        <dbReference type="Proteomes" id="UP001154312"/>
    </source>
</evidence>
<evidence type="ECO:0000256" key="2">
    <source>
        <dbReference type="SAM" id="SignalP"/>
    </source>
</evidence>
<evidence type="ECO:0000256" key="1">
    <source>
        <dbReference type="SAM" id="MobiDB-lite"/>
    </source>
</evidence>
<gene>
    <name evidence="3" type="ORF">L7E55_10550</name>
</gene>
<keyword evidence="4" id="KW-1185">Reference proteome</keyword>
<evidence type="ECO:0000313" key="3">
    <source>
        <dbReference type="EMBL" id="MDF9408789.1"/>
    </source>
</evidence>
<feature type="compositionally biased region" description="Low complexity" evidence="1">
    <location>
        <begin position="184"/>
        <end position="204"/>
    </location>
</feature>
<accession>A0A9X4H6V8</accession>
<dbReference type="Proteomes" id="UP001154312">
    <property type="component" value="Unassembled WGS sequence"/>
</dbReference>
<keyword evidence="2" id="KW-0732">Signal</keyword>
<dbReference type="EMBL" id="JAKOAV010000019">
    <property type="protein sequence ID" value="MDF9408789.1"/>
    <property type="molecule type" value="Genomic_DNA"/>
</dbReference>
<dbReference type="RefSeq" id="WP_277444188.1">
    <property type="nucleotide sequence ID" value="NZ_JAKOAV010000019.1"/>
</dbReference>
<comment type="caution">
    <text evidence="3">The sequence shown here is derived from an EMBL/GenBank/DDBJ whole genome shotgun (WGS) entry which is preliminary data.</text>
</comment>
<protein>
    <submittedName>
        <fullName evidence="3">Uncharacterized protein</fullName>
    </submittedName>
</protein>
<organism evidence="3 4">
    <name type="scientific">Pelotomaculum isophthalicicum JI</name>
    <dbReference type="NCBI Taxonomy" id="947010"/>
    <lineage>
        <taxon>Bacteria</taxon>
        <taxon>Bacillati</taxon>
        <taxon>Bacillota</taxon>
        <taxon>Clostridia</taxon>
        <taxon>Eubacteriales</taxon>
        <taxon>Desulfotomaculaceae</taxon>
        <taxon>Pelotomaculum</taxon>
    </lineage>
</organism>
<reference evidence="3" key="1">
    <citation type="submission" date="2022-02" db="EMBL/GenBank/DDBJ databases">
        <authorList>
            <person name="Leng L."/>
        </authorList>
    </citation>
    <scope>NUCLEOTIDE SEQUENCE</scope>
    <source>
        <strain evidence="3">JI</strain>
    </source>
</reference>
<sequence length="218" mass="24034">MIKRKTIIFVTLAILMFICMPAVASANAFVGGAWTSSSSNIIGVKCDIYTAAYGVLNSPHFTCAWPMVYVTGTSSWAQVGWDVDPDIGGCRYFYQSCDDGTPYESISWTGPAWNSWHTYKVLKNSSGSWVGTEDGAVIGSQTFSMSPNRVEYYNENDSTSTQYIGTSSNKLEFSQVSYTTNGTSWSKPSLSFSHSSNSSIDTSPWSSGGYWYSWDSRY</sequence>
<dbReference type="AlphaFoldDB" id="A0A9X4H6V8"/>